<name>A0ABM4CA52_HYDVU</name>
<reference evidence="3" key="1">
    <citation type="submission" date="2025-08" db="UniProtKB">
        <authorList>
            <consortium name="RefSeq"/>
        </authorList>
    </citation>
    <scope>IDENTIFICATION</scope>
</reference>
<feature type="region of interest" description="Disordered" evidence="1">
    <location>
        <begin position="30"/>
        <end position="51"/>
    </location>
</feature>
<dbReference type="PANTHER" id="PTHR33480:SF1">
    <property type="entry name" value="TYR RECOMBINASE DOMAIN-CONTAINING PROTEIN"/>
    <property type="match status" value="1"/>
</dbReference>
<evidence type="ECO:0000313" key="2">
    <source>
        <dbReference type="Proteomes" id="UP001652625"/>
    </source>
</evidence>
<feature type="compositionally biased region" description="Basic and acidic residues" evidence="1">
    <location>
        <begin position="35"/>
        <end position="51"/>
    </location>
</feature>
<evidence type="ECO:0000256" key="1">
    <source>
        <dbReference type="SAM" id="MobiDB-lite"/>
    </source>
</evidence>
<evidence type="ECO:0000313" key="3">
    <source>
        <dbReference type="RefSeq" id="XP_065658548.1"/>
    </source>
</evidence>
<sequence>MICNAWDKNPEVRKDIDKILKTLNKDRRSKQAIKPKQEAKNYPLNERRQSENLDSSKKVNAYIFLSYLITLLKNSKIKLVRDFVKQRIVFLFVKVITEKDTLLKMKKQKSFIQNSVRNDMRRLSHLYSHFKNYDVKPIYCNAADMFLRQNFSSLKLAIEVYTDTYSENQKSGLKAALYYLISSSAKKCIGNFLAQDNDDSAKSISDFLVLLQLRKEEIFGDATYDLNERRNISLKKPSKLPIESDVQMIRDYSISIIKKYKEDNFVLWDLHAYVELRDAACTRLVLFNGRRGGEPARLLLREWFETAKDAWLDKQRAEDLTEINETNMKITYQSGKGSNHLVPVLIAEDTIRAMEILSDPVVRSNVGVLESNVYVFPSCQSSEKHCSGWHSLTNVCDKLPLINKSRLTGTTNRHRLSTLMAAINLSDLEKSLVFKNAGHSKNINENIYQAPAAHQQILSTGKHLLLLSMQNLIYNTLKVSLCFYIKKIVDPNGGDPEKGCKFENEATDHLHEKPLKSQHLSKEIRNSNVELNKSPAQKLEERMYTQWLTEQEEQLEEMFGEFIRDKNFGWPSN</sequence>
<protein>
    <submittedName>
        <fullName evidence="3">Uncharacterized protein LOC136083069</fullName>
    </submittedName>
</protein>
<keyword evidence="2" id="KW-1185">Reference proteome</keyword>
<dbReference type="GeneID" id="136083069"/>
<dbReference type="Proteomes" id="UP001652625">
    <property type="component" value="Chromosome 08"/>
</dbReference>
<gene>
    <name evidence="3" type="primary">LOC136083069</name>
</gene>
<organism evidence="2 3">
    <name type="scientific">Hydra vulgaris</name>
    <name type="common">Hydra</name>
    <name type="synonym">Hydra attenuata</name>
    <dbReference type="NCBI Taxonomy" id="6087"/>
    <lineage>
        <taxon>Eukaryota</taxon>
        <taxon>Metazoa</taxon>
        <taxon>Cnidaria</taxon>
        <taxon>Hydrozoa</taxon>
        <taxon>Hydroidolina</taxon>
        <taxon>Anthoathecata</taxon>
        <taxon>Aplanulata</taxon>
        <taxon>Hydridae</taxon>
        <taxon>Hydra</taxon>
    </lineage>
</organism>
<dbReference type="PANTHER" id="PTHR33480">
    <property type="entry name" value="SET DOMAIN-CONTAINING PROTEIN-RELATED"/>
    <property type="match status" value="1"/>
</dbReference>
<proteinExistence type="predicted"/>
<accession>A0ABM4CA52</accession>
<dbReference type="RefSeq" id="XP_065658548.1">
    <property type="nucleotide sequence ID" value="XM_065802476.1"/>
</dbReference>